<dbReference type="InterPro" id="IPR007218">
    <property type="entry name" value="DNA_pol_delta_4"/>
</dbReference>
<accession>A0ABP1E596</accession>
<keyword evidence="3" id="KW-1185">Reference proteome</keyword>
<dbReference type="Proteomes" id="UP001497453">
    <property type="component" value="Chromosome 8"/>
</dbReference>
<name>A0ABP1E596_9APHY</name>
<evidence type="ECO:0000313" key="2">
    <source>
        <dbReference type="EMBL" id="CAL1714039.1"/>
    </source>
</evidence>
<evidence type="ECO:0000256" key="1">
    <source>
        <dbReference type="SAM" id="MobiDB-lite"/>
    </source>
</evidence>
<dbReference type="EMBL" id="OZ037951">
    <property type="protein sequence ID" value="CAL1714039.1"/>
    <property type="molecule type" value="Genomic_DNA"/>
</dbReference>
<feature type="compositionally biased region" description="Polar residues" evidence="1">
    <location>
        <begin position="111"/>
        <end position="122"/>
    </location>
</feature>
<protein>
    <recommendedName>
        <fullName evidence="4">DNA polymerase delta subunit 4</fullName>
    </recommendedName>
</protein>
<feature type="compositionally biased region" description="Basic and acidic residues" evidence="1">
    <location>
        <begin position="125"/>
        <end position="134"/>
    </location>
</feature>
<feature type="compositionally biased region" description="Basic and acidic residues" evidence="1">
    <location>
        <begin position="93"/>
        <end position="103"/>
    </location>
</feature>
<dbReference type="PANTHER" id="PTHR14303:SF0">
    <property type="entry name" value="DNA POLYMERASE DELTA SUBUNIT 4"/>
    <property type="match status" value="1"/>
</dbReference>
<sequence>MASSRSPSLTSKGKSTPTMKQAKLKFNSVKRTNSATTLEKGKAKSKASPTSEGSRTPIIVEDSSDEETTTAEDQQGKRTTRSGGGPVLKKRKVETDKAAETKGKGKAIFKSRSSVENVSGGRTQPVEERPKLNVKDKRWKGAYAEAKEKMGGAEPIHGEHQNKIHQILRVFDLSYQYGPCIGVSRLERWNRADALGLNPPPEIRDILLTKEGTEQTECSQPVFFGEV</sequence>
<dbReference type="Pfam" id="PF04081">
    <property type="entry name" value="DNA_pol_delta_4"/>
    <property type="match status" value="1"/>
</dbReference>
<evidence type="ECO:0000313" key="3">
    <source>
        <dbReference type="Proteomes" id="UP001497453"/>
    </source>
</evidence>
<organism evidence="2 3">
    <name type="scientific">Somion occarium</name>
    <dbReference type="NCBI Taxonomy" id="3059160"/>
    <lineage>
        <taxon>Eukaryota</taxon>
        <taxon>Fungi</taxon>
        <taxon>Dikarya</taxon>
        <taxon>Basidiomycota</taxon>
        <taxon>Agaricomycotina</taxon>
        <taxon>Agaricomycetes</taxon>
        <taxon>Polyporales</taxon>
        <taxon>Cerrenaceae</taxon>
        <taxon>Somion</taxon>
    </lineage>
</organism>
<feature type="compositionally biased region" description="Polar residues" evidence="1">
    <location>
        <begin position="1"/>
        <end position="19"/>
    </location>
</feature>
<reference evidence="3" key="1">
    <citation type="submission" date="2024-04" db="EMBL/GenBank/DDBJ databases">
        <authorList>
            <person name="Shaw F."/>
            <person name="Minotto A."/>
        </authorList>
    </citation>
    <scope>NUCLEOTIDE SEQUENCE [LARGE SCALE GENOMIC DNA]</scope>
</reference>
<dbReference type="PANTHER" id="PTHR14303">
    <property type="entry name" value="DNA POLYMERASE DELTA SUBUNIT 4"/>
    <property type="match status" value="1"/>
</dbReference>
<gene>
    <name evidence="2" type="ORF">GFSPODELE1_LOCUS9598</name>
</gene>
<evidence type="ECO:0008006" key="4">
    <source>
        <dbReference type="Google" id="ProtNLM"/>
    </source>
</evidence>
<proteinExistence type="predicted"/>
<feature type="region of interest" description="Disordered" evidence="1">
    <location>
        <begin position="1"/>
        <end position="134"/>
    </location>
</feature>